<evidence type="ECO:0000313" key="6">
    <source>
        <dbReference type="EMBL" id="OQR79106.1"/>
    </source>
</evidence>
<evidence type="ECO:0000256" key="4">
    <source>
        <dbReference type="ARBA" id="ARBA00040840"/>
    </source>
</evidence>
<dbReference type="Pfam" id="PF07690">
    <property type="entry name" value="MFS_1"/>
    <property type="match status" value="1"/>
</dbReference>
<keyword evidence="2 5" id="KW-1133">Transmembrane helix</keyword>
<feature type="transmembrane region" description="Helical" evidence="5">
    <location>
        <begin position="136"/>
        <end position="153"/>
    </location>
</feature>
<keyword evidence="6" id="KW-0813">Transport</keyword>
<protein>
    <recommendedName>
        <fullName evidence="4">Major facilitator superfamily domain-containing protein 4A</fullName>
    </recommendedName>
</protein>
<evidence type="ECO:0000313" key="7">
    <source>
        <dbReference type="Proteomes" id="UP000192247"/>
    </source>
</evidence>
<keyword evidence="6" id="KW-0762">Sugar transport</keyword>
<feature type="transmembrane region" description="Helical" evidence="5">
    <location>
        <begin position="430"/>
        <end position="451"/>
    </location>
</feature>
<keyword evidence="3 5" id="KW-0472">Membrane</keyword>
<reference evidence="6 7" key="1">
    <citation type="journal article" date="2017" name="Gigascience">
        <title>Draft genome of the honey bee ectoparasitic mite, Tropilaelaps mercedesae, is shaped by the parasitic life history.</title>
        <authorList>
            <person name="Dong X."/>
            <person name="Armstrong S.D."/>
            <person name="Xia D."/>
            <person name="Makepeace B.L."/>
            <person name="Darby A.C."/>
            <person name="Kadowaki T."/>
        </authorList>
    </citation>
    <scope>NUCLEOTIDE SEQUENCE [LARGE SCALE GENOMIC DNA]</scope>
    <source>
        <strain evidence="6">Wuxi-XJTLU</strain>
    </source>
</reference>
<dbReference type="GO" id="GO:0022857">
    <property type="term" value="F:transmembrane transporter activity"/>
    <property type="evidence" value="ECO:0007669"/>
    <property type="project" value="InterPro"/>
</dbReference>
<dbReference type="Gene3D" id="1.20.1250.20">
    <property type="entry name" value="MFS general substrate transporter like domains"/>
    <property type="match status" value="2"/>
</dbReference>
<dbReference type="AlphaFoldDB" id="A0A1V9Y035"/>
<evidence type="ECO:0000256" key="2">
    <source>
        <dbReference type="ARBA" id="ARBA00022989"/>
    </source>
</evidence>
<feature type="transmembrane region" description="Helical" evidence="5">
    <location>
        <begin position="298"/>
        <end position="319"/>
    </location>
</feature>
<dbReference type="EMBL" id="MNPL01001485">
    <property type="protein sequence ID" value="OQR79106.1"/>
    <property type="molecule type" value="Genomic_DNA"/>
</dbReference>
<keyword evidence="7" id="KW-1185">Reference proteome</keyword>
<feature type="transmembrane region" description="Helical" evidence="5">
    <location>
        <begin position="72"/>
        <end position="93"/>
    </location>
</feature>
<feature type="transmembrane region" description="Helical" evidence="5">
    <location>
        <begin position="252"/>
        <end position="277"/>
    </location>
</feature>
<dbReference type="SUPFAM" id="SSF103473">
    <property type="entry name" value="MFS general substrate transporter"/>
    <property type="match status" value="1"/>
</dbReference>
<dbReference type="OrthoDB" id="6365769at2759"/>
<accession>A0A1V9Y035</accession>
<sequence>MGEANRVSFPRGGFNKCSNKPNKLPEDLELYKCDEAVAARRSSECSVGSAVFEGQTDDILLPSKPIRIFQTVNLNMASISLGLTLAIVGPTLLDISEILGISVAQMSYVAFSGDFGAFVGSFLATPLFAMFNAQRVIIMCMLCSGIFNILIPHGTTPLFVATFAFLNGCFFGVQEIGVYVWLVGIWRDHVSPAIQLLHLMYGIGALFAPLIAEPFLSSEATVHGAMIVTGVNSTFVPSSIENNAIPQYSHVYIPYAIIGCIFLLTALFMTISFYFDSRDIRPNKKAKKSTVLNTSGKLFEWSLVCLVGFYTLIDVTLEACFSKFISVYAVTEHGFTKSSAAFLTSLCYGGFTLARVLAVPLSYHLTPMHLMIVGQCILLLAALALAFLTHWSPSILWVGCCLLGAGLSPLYGSCTAWVSDHVTLCHDYMSVILILTCSGALVPPVIVGHYIETSPILLMYVVLASGVAMSINLAAMHFAVKLFRRAKRAREPNFYQVRRFSL</sequence>
<dbReference type="InParanoid" id="A0A1V9Y035"/>
<feature type="transmembrane region" description="Helical" evidence="5">
    <location>
        <begin position="370"/>
        <end position="389"/>
    </location>
</feature>
<feature type="transmembrane region" description="Helical" evidence="5">
    <location>
        <begin position="194"/>
        <end position="212"/>
    </location>
</feature>
<name>A0A1V9Y035_9ACAR</name>
<dbReference type="InterPro" id="IPR036259">
    <property type="entry name" value="MFS_trans_sf"/>
</dbReference>
<feature type="transmembrane region" description="Helical" evidence="5">
    <location>
        <begin position="339"/>
        <end position="358"/>
    </location>
</feature>
<feature type="transmembrane region" description="Helical" evidence="5">
    <location>
        <begin position="159"/>
        <end position="182"/>
    </location>
</feature>
<dbReference type="Proteomes" id="UP000192247">
    <property type="component" value="Unassembled WGS sequence"/>
</dbReference>
<organism evidence="6 7">
    <name type="scientific">Tropilaelaps mercedesae</name>
    <dbReference type="NCBI Taxonomy" id="418985"/>
    <lineage>
        <taxon>Eukaryota</taxon>
        <taxon>Metazoa</taxon>
        <taxon>Ecdysozoa</taxon>
        <taxon>Arthropoda</taxon>
        <taxon>Chelicerata</taxon>
        <taxon>Arachnida</taxon>
        <taxon>Acari</taxon>
        <taxon>Parasitiformes</taxon>
        <taxon>Mesostigmata</taxon>
        <taxon>Gamasina</taxon>
        <taxon>Dermanyssoidea</taxon>
        <taxon>Laelapidae</taxon>
        <taxon>Tropilaelaps</taxon>
    </lineage>
</organism>
<dbReference type="PANTHER" id="PTHR23121">
    <property type="entry name" value="SODIUM-DEPENDENT GLUCOSE TRANSPORTER 1"/>
    <property type="match status" value="1"/>
</dbReference>
<evidence type="ECO:0000256" key="5">
    <source>
        <dbReference type="SAM" id="Phobius"/>
    </source>
</evidence>
<evidence type="ECO:0000256" key="1">
    <source>
        <dbReference type="ARBA" id="ARBA00022692"/>
    </source>
</evidence>
<gene>
    <name evidence="6" type="ORF">BIW11_05966</name>
</gene>
<evidence type="ECO:0000256" key="3">
    <source>
        <dbReference type="ARBA" id="ARBA00023136"/>
    </source>
</evidence>
<feature type="transmembrane region" description="Helical" evidence="5">
    <location>
        <begin position="105"/>
        <end position="129"/>
    </location>
</feature>
<dbReference type="PANTHER" id="PTHR23121:SF10">
    <property type="entry name" value="MAJOR FACILITATOR SUPERFAMILY DOMAIN-CONTAINING PROTEIN 4A"/>
    <property type="match status" value="1"/>
</dbReference>
<dbReference type="InterPro" id="IPR011701">
    <property type="entry name" value="MFS"/>
</dbReference>
<keyword evidence="1 5" id="KW-0812">Transmembrane</keyword>
<feature type="transmembrane region" description="Helical" evidence="5">
    <location>
        <begin position="457"/>
        <end position="480"/>
    </location>
</feature>
<proteinExistence type="predicted"/>
<comment type="caution">
    <text evidence="6">The sequence shown here is derived from an EMBL/GenBank/DDBJ whole genome shotgun (WGS) entry which is preliminary data.</text>
</comment>
<feature type="transmembrane region" description="Helical" evidence="5">
    <location>
        <begin position="395"/>
        <end position="418"/>
    </location>
</feature>